<comment type="caution">
    <text evidence="2">The sequence shown here is derived from an EMBL/GenBank/DDBJ whole genome shotgun (WGS) entry which is preliminary data.</text>
</comment>
<name>A0ABS4U1J4_9PSEU</name>
<reference evidence="2 3" key="1">
    <citation type="submission" date="2021-03" db="EMBL/GenBank/DDBJ databases">
        <title>Sequencing the genomes of 1000 actinobacteria strains.</title>
        <authorList>
            <person name="Klenk H.-P."/>
        </authorList>
    </citation>
    <scope>NUCLEOTIDE SEQUENCE [LARGE SCALE GENOMIC DNA]</scope>
    <source>
        <strain evidence="2 3">DSM 46670</strain>
    </source>
</reference>
<protein>
    <recommendedName>
        <fullName evidence="4">Peptidoglycan binding domain-containing protein</fullName>
    </recommendedName>
</protein>
<organism evidence="2 3">
    <name type="scientific">Kibdelosporangium banguiense</name>
    <dbReference type="NCBI Taxonomy" id="1365924"/>
    <lineage>
        <taxon>Bacteria</taxon>
        <taxon>Bacillati</taxon>
        <taxon>Actinomycetota</taxon>
        <taxon>Actinomycetes</taxon>
        <taxon>Pseudonocardiales</taxon>
        <taxon>Pseudonocardiaceae</taxon>
        <taxon>Kibdelosporangium</taxon>
    </lineage>
</organism>
<evidence type="ECO:0000313" key="2">
    <source>
        <dbReference type="EMBL" id="MBP2330099.1"/>
    </source>
</evidence>
<dbReference type="RefSeq" id="WP_209646761.1">
    <property type="nucleotide sequence ID" value="NZ_JAGINW010000001.1"/>
</dbReference>
<evidence type="ECO:0000313" key="3">
    <source>
        <dbReference type="Proteomes" id="UP001519332"/>
    </source>
</evidence>
<evidence type="ECO:0000256" key="1">
    <source>
        <dbReference type="SAM" id="MobiDB-lite"/>
    </source>
</evidence>
<gene>
    <name evidence="2" type="ORF">JOF56_010484</name>
</gene>
<keyword evidence="3" id="KW-1185">Reference proteome</keyword>
<accession>A0ABS4U1J4</accession>
<feature type="region of interest" description="Disordered" evidence="1">
    <location>
        <begin position="365"/>
        <end position="413"/>
    </location>
</feature>
<dbReference type="EMBL" id="JAGINW010000001">
    <property type="protein sequence ID" value="MBP2330099.1"/>
    <property type="molecule type" value="Genomic_DNA"/>
</dbReference>
<dbReference type="Proteomes" id="UP001519332">
    <property type="component" value="Unassembled WGS sequence"/>
</dbReference>
<evidence type="ECO:0008006" key="4">
    <source>
        <dbReference type="Google" id="ProtNLM"/>
    </source>
</evidence>
<sequence length="413" mass="44011">MAHERPPLENTTAAAPAAAAPVQHVADQHPLQVLQAYAGNLAVHRYVQRQATGGTPPSSDPLDETQVADALAFYRRQPWLYTPAVITDLRTRLGLDPAAGIDADLAQAVARFQRDEGSNDPSLVIDGKAGPRSTPRLFPTGLARAGEGATFGGEAQTEAFDQWDTLGTAQARADALVAAVNRRLADAGVTTVTVQLYDGDSPSEQGSFDFPTWTMRLNRLLLNQSGLTQEAATDLANTVYHEARHTEQWFTMARYLAGQGYSAAGIASNLDIPARVARDAKNAPPIRRGTTEAVVASGWYESVYGSGAAHREAVLTRVENAGWAVTTAECRCRRSPSPANDLLLEQARAEFDVAHDAYRELPEENDAWATGPMAESGVTGGTPNPIPTPDEDPCELLRRAGRPVPAATGGTGP</sequence>
<proteinExistence type="predicted"/>